<evidence type="ECO:0000313" key="2">
    <source>
        <dbReference type="Proteomes" id="UP000247681"/>
    </source>
</evidence>
<organism evidence="1 2">
    <name type="scientific">Flavobacterium hydrophilum</name>
    <dbReference type="NCBI Taxonomy" id="2211445"/>
    <lineage>
        <taxon>Bacteria</taxon>
        <taxon>Pseudomonadati</taxon>
        <taxon>Bacteroidota</taxon>
        <taxon>Flavobacteriia</taxon>
        <taxon>Flavobacteriales</taxon>
        <taxon>Flavobacteriaceae</taxon>
        <taxon>Flavobacterium</taxon>
    </lineage>
</organism>
<dbReference type="Proteomes" id="UP000247681">
    <property type="component" value="Unassembled WGS sequence"/>
</dbReference>
<reference evidence="1 2" key="1">
    <citation type="submission" date="2018-05" db="EMBL/GenBank/DDBJ databases">
        <title>Flavobacterium sp. strain IMCC34758, incomplete genome.</title>
        <authorList>
            <person name="Joung Y."/>
        </authorList>
    </citation>
    <scope>NUCLEOTIDE SEQUENCE [LARGE SCALE GENOMIC DNA]</scope>
    <source>
        <strain evidence="1 2">IMCC34758</strain>
    </source>
</reference>
<sequence length="186" mass="21400">MTPEEFSRALERKANEVKNYAINRFPSVAGNIALRFINGNFRAGGFQGQSFDRWKKSNKKRGSTLVDSGALRADNHYTTQPAQVTLKNNRPYARLHNEGFKGTVTVKAHTRNKYSKRKVGTGRFTRNGNERMQTVTYKSGESTVRAHRRKMNIPKRQFMPTNDRDSVVLNRAIERQVTRDIKQILQ</sequence>
<dbReference type="RefSeq" id="WP_110347237.1">
    <property type="nucleotide sequence ID" value="NZ_QJHL01000003.1"/>
</dbReference>
<protein>
    <recommendedName>
        <fullName evidence="3">Phage morphogenesis protein</fullName>
    </recommendedName>
</protein>
<accession>A0A2V4C3M7</accession>
<dbReference type="Pfam" id="PF05069">
    <property type="entry name" value="Phage_tail_S"/>
    <property type="match status" value="1"/>
</dbReference>
<gene>
    <name evidence="1" type="ORF">DMB68_13665</name>
</gene>
<comment type="caution">
    <text evidence="1">The sequence shown here is derived from an EMBL/GenBank/DDBJ whole genome shotgun (WGS) entry which is preliminary data.</text>
</comment>
<evidence type="ECO:0008006" key="3">
    <source>
        <dbReference type="Google" id="ProtNLM"/>
    </source>
</evidence>
<proteinExistence type="predicted"/>
<evidence type="ECO:0000313" key="1">
    <source>
        <dbReference type="EMBL" id="PXY44510.1"/>
    </source>
</evidence>
<dbReference type="InterPro" id="IPR006522">
    <property type="entry name" value="Phage_virion_morphogenesis"/>
</dbReference>
<dbReference type="EMBL" id="QJHL01000003">
    <property type="protein sequence ID" value="PXY44510.1"/>
    <property type="molecule type" value="Genomic_DNA"/>
</dbReference>
<keyword evidence="2" id="KW-1185">Reference proteome</keyword>
<name>A0A2V4C3M7_9FLAO</name>
<dbReference type="OrthoDB" id="964176at2"/>
<dbReference type="AlphaFoldDB" id="A0A2V4C3M7"/>